<dbReference type="EMBL" id="JADGJQ010000072">
    <property type="protein sequence ID" value="KAJ3173316.1"/>
    <property type="molecule type" value="Genomic_DNA"/>
</dbReference>
<proteinExistence type="predicted"/>
<gene>
    <name evidence="1" type="ORF">HDU87_007690</name>
</gene>
<dbReference type="Proteomes" id="UP001212152">
    <property type="component" value="Unassembled WGS sequence"/>
</dbReference>
<accession>A0AAD5TDT3</accession>
<evidence type="ECO:0000313" key="2">
    <source>
        <dbReference type="Proteomes" id="UP001212152"/>
    </source>
</evidence>
<organism evidence="1 2">
    <name type="scientific">Geranomyces variabilis</name>
    <dbReference type="NCBI Taxonomy" id="109894"/>
    <lineage>
        <taxon>Eukaryota</taxon>
        <taxon>Fungi</taxon>
        <taxon>Fungi incertae sedis</taxon>
        <taxon>Chytridiomycota</taxon>
        <taxon>Chytridiomycota incertae sedis</taxon>
        <taxon>Chytridiomycetes</taxon>
        <taxon>Spizellomycetales</taxon>
        <taxon>Powellomycetaceae</taxon>
        <taxon>Geranomyces</taxon>
    </lineage>
</organism>
<reference evidence="1" key="1">
    <citation type="submission" date="2020-05" db="EMBL/GenBank/DDBJ databases">
        <title>Phylogenomic resolution of chytrid fungi.</title>
        <authorList>
            <person name="Stajich J.E."/>
            <person name="Amses K."/>
            <person name="Simmons R."/>
            <person name="Seto K."/>
            <person name="Myers J."/>
            <person name="Bonds A."/>
            <person name="Quandt C.A."/>
            <person name="Barry K."/>
            <person name="Liu P."/>
            <person name="Grigoriev I."/>
            <person name="Longcore J.E."/>
            <person name="James T.Y."/>
        </authorList>
    </citation>
    <scope>NUCLEOTIDE SEQUENCE</scope>
    <source>
        <strain evidence="1">JEL0379</strain>
    </source>
</reference>
<keyword evidence="2" id="KW-1185">Reference proteome</keyword>
<sequence>MAASKFLGSSLAEHLPEAIMSSPMPQDVIGPTTGFDTDEAAVPISFMNPWADLVYRYFAGTDTFILFIARATPGVIAVTEDVEELTVALDDKDKIVSIDFPAGSQLLVPHLDDTTMALEGKPALALNAAYSVVDDRLRILLAVAPFVEDIQRHTSETMPFLSILRFSDGRIVGIEIQHPAAHVSPDIAQEERQKLAAAAWAARKYHDEKCMPSRD</sequence>
<evidence type="ECO:0000313" key="1">
    <source>
        <dbReference type="EMBL" id="KAJ3173316.1"/>
    </source>
</evidence>
<comment type="caution">
    <text evidence="1">The sequence shown here is derived from an EMBL/GenBank/DDBJ whole genome shotgun (WGS) entry which is preliminary data.</text>
</comment>
<dbReference type="AlphaFoldDB" id="A0AAD5TDT3"/>
<protein>
    <submittedName>
        <fullName evidence="1">Uncharacterized protein</fullName>
    </submittedName>
</protein>
<name>A0AAD5TDT3_9FUNG</name>